<evidence type="ECO:0000256" key="1">
    <source>
        <dbReference type="SAM" id="MobiDB-lite"/>
    </source>
</evidence>
<dbReference type="OrthoDB" id="3225049at2"/>
<evidence type="ECO:0000313" key="3">
    <source>
        <dbReference type="Proteomes" id="UP000023067"/>
    </source>
</evidence>
<evidence type="ECO:0008006" key="4">
    <source>
        <dbReference type="Google" id="ProtNLM"/>
    </source>
</evidence>
<dbReference type="AlphaFoldDB" id="Z9JRJ5"/>
<dbReference type="InterPro" id="IPR050490">
    <property type="entry name" value="Bact_solute-bd_prot1"/>
</dbReference>
<dbReference type="PATRIC" id="fig|396014.3.peg.2618"/>
<sequence>MTDRAPLDHPTPPTEPASRSGLGRRAFLGRSAAVGATSVAVPLVLSACGGGEDTETTGGEDYTPGSAELTVELAPEIEGVLYPEDYVGPRARELEPFGDGETEFTILSQVDPDMDLATNYYSTLVAEKTGVNATYVTVPAGEDGKTKVNAIVAGGDLPHALMVGQGIFNLNEISIYGQQGMFLPLDKLIDENCPHILDMFAAFPGMRQQYSSPDGRLYAVPSMNDCYHCKSANVRTWINKNWLEGVGASAPETLDDYSVLMDEFRAYTGKPDGSVLTTASAETMLQLMQFFLGSFLEMPSLWLRRSGQTLEWIHEDPAFREGMVWIQEQFAKGNFDAGILSNTPEQYQKLGDGAQGPMFGMAYGYSSFHFAATLDYADPDNVANIMVPIAPMAGPGGVRTAQWDHFSYGYPNFVITPDCPDPVQMIRWADYQFELGLTISVGRGEQGVGWDYATEGEKGIDGRQAIYKVLPTPEDLKNQAWREWGPLYKSMDQRHGEAVLPEASTVEPTLYAAGKAYEPFATKEESGVPPVVFDLDQSAQIGEIETNLEAHLKQTIANFATGKKDASKDADWNEYLETAKAIGITTYTEIHQTAYDQQYS</sequence>
<evidence type="ECO:0000313" key="2">
    <source>
        <dbReference type="EMBL" id="EWS80628.1"/>
    </source>
</evidence>
<proteinExistence type="predicted"/>
<protein>
    <recommendedName>
        <fullName evidence="4">ABC transporter substrate-binding protein</fullName>
    </recommendedName>
</protein>
<gene>
    <name evidence="2" type="ORF">BF93_02945</name>
</gene>
<organism evidence="2 3">
    <name type="scientific">Brachybacterium phenoliresistens</name>
    <dbReference type="NCBI Taxonomy" id="396014"/>
    <lineage>
        <taxon>Bacteria</taxon>
        <taxon>Bacillati</taxon>
        <taxon>Actinomycetota</taxon>
        <taxon>Actinomycetes</taxon>
        <taxon>Micrococcales</taxon>
        <taxon>Dermabacteraceae</taxon>
        <taxon>Brachybacterium</taxon>
    </lineage>
</organism>
<dbReference type="eggNOG" id="COG1653">
    <property type="taxonomic scope" value="Bacteria"/>
</dbReference>
<dbReference type="EMBL" id="JDYK01000014">
    <property type="protein sequence ID" value="EWS80628.1"/>
    <property type="molecule type" value="Genomic_DNA"/>
</dbReference>
<dbReference type="Proteomes" id="UP000023067">
    <property type="component" value="Unassembled WGS sequence"/>
</dbReference>
<dbReference type="STRING" id="396014.BF93_02945"/>
<name>Z9JRJ5_9MICO</name>
<dbReference type="InterPro" id="IPR006311">
    <property type="entry name" value="TAT_signal"/>
</dbReference>
<accession>Z9JRJ5</accession>
<feature type="region of interest" description="Disordered" evidence="1">
    <location>
        <begin position="1"/>
        <end position="22"/>
    </location>
</feature>
<dbReference type="Gene3D" id="3.40.190.10">
    <property type="entry name" value="Periplasmic binding protein-like II"/>
    <property type="match status" value="2"/>
</dbReference>
<dbReference type="HOGENOM" id="CLU_021021_2_0_11"/>
<keyword evidence="3" id="KW-1185">Reference proteome</keyword>
<dbReference type="PROSITE" id="PS51318">
    <property type="entry name" value="TAT"/>
    <property type="match status" value="1"/>
</dbReference>
<dbReference type="RefSeq" id="WP_038373232.1">
    <property type="nucleotide sequence ID" value="NZ_KK069998.1"/>
</dbReference>
<dbReference type="SUPFAM" id="SSF53850">
    <property type="entry name" value="Periplasmic binding protein-like II"/>
    <property type="match status" value="1"/>
</dbReference>
<dbReference type="PANTHER" id="PTHR43649">
    <property type="entry name" value="ARABINOSE-BINDING PROTEIN-RELATED"/>
    <property type="match status" value="1"/>
</dbReference>
<reference evidence="2 3" key="1">
    <citation type="submission" date="2014-02" db="EMBL/GenBank/DDBJ databases">
        <title>Genome sequence of Brachybacterium phenoliresistens strain W13A50.</title>
        <authorList>
            <person name="Wang X."/>
        </authorList>
    </citation>
    <scope>NUCLEOTIDE SEQUENCE [LARGE SCALE GENOMIC DNA]</scope>
    <source>
        <strain evidence="2 3">W13A50</strain>
    </source>
</reference>
<comment type="caution">
    <text evidence="2">The sequence shown here is derived from an EMBL/GenBank/DDBJ whole genome shotgun (WGS) entry which is preliminary data.</text>
</comment>